<dbReference type="InterPro" id="IPR006994">
    <property type="entry name" value="TCF25/Rqc1"/>
</dbReference>
<feature type="compositionally biased region" description="Acidic residues" evidence="1">
    <location>
        <begin position="16"/>
        <end position="28"/>
    </location>
</feature>
<dbReference type="VEuPathDB" id="FungiDB:PYU1_G010058"/>
<keyword evidence="3" id="KW-1185">Reference proteome</keyword>
<dbReference type="AlphaFoldDB" id="K3WYM9"/>
<evidence type="ECO:0000313" key="2">
    <source>
        <dbReference type="EnsemblProtists" id="PYU1_T010078"/>
    </source>
</evidence>
<evidence type="ECO:0000256" key="1">
    <source>
        <dbReference type="SAM" id="MobiDB-lite"/>
    </source>
</evidence>
<reference evidence="3" key="2">
    <citation type="submission" date="2010-04" db="EMBL/GenBank/DDBJ databases">
        <authorList>
            <person name="Buell R."/>
            <person name="Hamilton J."/>
            <person name="Hostetler J."/>
        </authorList>
    </citation>
    <scope>NUCLEOTIDE SEQUENCE [LARGE SCALE GENOMIC DNA]</scope>
    <source>
        <strain evidence="3">DAOM:BR144</strain>
    </source>
</reference>
<dbReference type="SUPFAM" id="SSF48452">
    <property type="entry name" value="TPR-like"/>
    <property type="match status" value="1"/>
</dbReference>
<accession>K3WYM9</accession>
<evidence type="ECO:0008006" key="4">
    <source>
        <dbReference type="Google" id="ProtNLM"/>
    </source>
</evidence>
<feature type="compositionally biased region" description="Low complexity" evidence="1">
    <location>
        <begin position="73"/>
        <end position="84"/>
    </location>
</feature>
<dbReference type="HOGENOM" id="CLU_008321_0_0_1"/>
<feature type="compositionally biased region" description="Acidic residues" evidence="1">
    <location>
        <begin position="44"/>
        <end position="72"/>
    </location>
</feature>
<dbReference type="PANTHER" id="PTHR22684:SF0">
    <property type="entry name" value="RIBOSOME QUALITY CONTROL COMPLEX SUBUNIT TCF25"/>
    <property type="match status" value="1"/>
</dbReference>
<dbReference type="InParanoid" id="K3WYM9"/>
<feature type="region of interest" description="Disordered" evidence="1">
    <location>
        <begin position="1"/>
        <end position="100"/>
    </location>
</feature>
<protein>
    <recommendedName>
        <fullName evidence="4">Transcription factor 25</fullName>
    </recommendedName>
</protein>
<dbReference type="OMA" id="IWGKMPP"/>
<dbReference type="GO" id="GO:1990112">
    <property type="term" value="C:RQC complex"/>
    <property type="evidence" value="ECO:0007669"/>
    <property type="project" value="TreeGrafter"/>
</dbReference>
<dbReference type="STRING" id="431595.K3WYM9"/>
<reference evidence="3" key="1">
    <citation type="journal article" date="2010" name="Genome Biol.">
        <title>Genome sequence of the necrotrophic plant pathogen Pythium ultimum reveals original pathogenicity mechanisms and effector repertoire.</title>
        <authorList>
            <person name="Levesque C.A."/>
            <person name="Brouwer H."/>
            <person name="Cano L."/>
            <person name="Hamilton J.P."/>
            <person name="Holt C."/>
            <person name="Huitema E."/>
            <person name="Raffaele S."/>
            <person name="Robideau G.P."/>
            <person name="Thines M."/>
            <person name="Win J."/>
            <person name="Zerillo M.M."/>
            <person name="Beakes G.W."/>
            <person name="Boore J.L."/>
            <person name="Busam D."/>
            <person name="Dumas B."/>
            <person name="Ferriera S."/>
            <person name="Fuerstenberg S.I."/>
            <person name="Gachon C.M."/>
            <person name="Gaulin E."/>
            <person name="Govers F."/>
            <person name="Grenville-Briggs L."/>
            <person name="Horner N."/>
            <person name="Hostetler J."/>
            <person name="Jiang R.H."/>
            <person name="Johnson J."/>
            <person name="Krajaejun T."/>
            <person name="Lin H."/>
            <person name="Meijer H.J."/>
            <person name="Moore B."/>
            <person name="Morris P."/>
            <person name="Phuntmart V."/>
            <person name="Puiu D."/>
            <person name="Shetty J."/>
            <person name="Stajich J.E."/>
            <person name="Tripathy S."/>
            <person name="Wawra S."/>
            <person name="van West P."/>
            <person name="Whitty B.R."/>
            <person name="Coutinho P.M."/>
            <person name="Henrissat B."/>
            <person name="Martin F."/>
            <person name="Thomas P.D."/>
            <person name="Tyler B.M."/>
            <person name="De Vries R.P."/>
            <person name="Kamoun S."/>
            <person name="Yandell M."/>
            <person name="Tisserat N."/>
            <person name="Buell C.R."/>
        </authorList>
    </citation>
    <scope>NUCLEOTIDE SEQUENCE</scope>
    <source>
        <strain evidence="3">DAOM:BR144</strain>
    </source>
</reference>
<reference evidence="2" key="3">
    <citation type="submission" date="2015-02" db="UniProtKB">
        <authorList>
            <consortium name="EnsemblProtists"/>
        </authorList>
    </citation>
    <scope>IDENTIFICATION</scope>
    <source>
        <strain evidence="2">DAOM BR144</strain>
    </source>
</reference>
<sequence>MKRLGKLATTTPPKEEAEEESESEDDEVEEKRPANMGFAFLADSDSDSDSDESSDDEEEEAEEEEEEEEEEVPTPVAPVATATNKKGKNKNKKRGGSEDDVDDILDALAAEASNMSVEVATSMRNQHESSLFSVQLGFINADKEMKRIFGVKDNSRDARGGRQRVDPRNAARVTTKKVQMVTPLDEWPRPPTFVGGGIRWTRANKPKGPSWNSACNYYEITWSMAYKKSQEEFEILQRTHDPNIIGHFLHRYPFHVDALLQMSEVFQHHGQMDHAADCIKRCMYVLELAWADQFDVTKGNSRMDINAEHNDGFFKALFLLTKQVGRRGCMRSAFETAKLLLSMDPQGDPMNVLLAIDYYALTSRQCQFLIDLCASNLEAADRFRPSEESSTQKNVIKTGGGDGMISSLPNLQFSLALAHFFMGNADEAKELLAKALLRFPTVLKPLLEKIAVNTSSPTWKPILSSRVFANAKTLNDDGLIDHLLAIYVSRNHTLWKVNDVQNFLLRGAQHALASSTLFTAFPQVTNLHPSLHKYMRAITNDYSDEITTLPPDHPMMQPPQFPNGQPMDAEALAALAQAQEQFEAGNLPADANPLLLFLQTLLPWNHVQGAGPPAPQGEGDRQ</sequence>
<dbReference type="EMBL" id="GL376623">
    <property type="status" value="NOT_ANNOTATED_CDS"/>
    <property type="molecule type" value="Genomic_DNA"/>
</dbReference>
<name>K3WYM9_GLOUD</name>
<proteinExistence type="predicted"/>
<dbReference type="Pfam" id="PF04910">
    <property type="entry name" value="Tcf25"/>
    <property type="match status" value="1"/>
</dbReference>
<evidence type="ECO:0000313" key="3">
    <source>
        <dbReference type="Proteomes" id="UP000019132"/>
    </source>
</evidence>
<dbReference type="EnsemblProtists" id="PYU1_T010078">
    <property type="protein sequence ID" value="PYU1_T010078"/>
    <property type="gene ID" value="PYU1_G010058"/>
</dbReference>
<dbReference type="PANTHER" id="PTHR22684">
    <property type="entry name" value="NULP1-RELATED"/>
    <property type="match status" value="1"/>
</dbReference>
<dbReference type="eggNOG" id="KOG2422">
    <property type="taxonomic scope" value="Eukaryota"/>
</dbReference>
<dbReference type="InterPro" id="IPR011990">
    <property type="entry name" value="TPR-like_helical_dom_sf"/>
</dbReference>
<dbReference type="Proteomes" id="UP000019132">
    <property type="component" value="Unassembled WGS sequence"/>
</dbReference>
<organism evidence="2 3">
    <name type="scientific">Globisporangium ultimum (strain ATCC 200006 / CBS 805.95 / DAOM BR144)</name>
    <name type="common">Pythium ultimum</name>
    <dbReference type="NCBI Taxonomy" id="431595"/>
    <lineage>
        <taxon>Eukaryota</taxon>
        <taxon>Sar</taxon>
        <taxon>Stramenopiles</taxon>
        <taxon>Oomycota</taxon>
        <taxon>Peronosporomycetes</taxon>
        <taxon>Pythiales</taxon>
        <taxon>Pythiaceae</taxon>
        <taxon>Globisporangium</taxon>
    </lineage>
</organism>
<feature type="compositionally biased region" description="Basic residues" evidence="1">
    <location>
        <begin position="85"/>
        <end position="94"/>
    </location>
</feature>